<name>A0A8T2UXV0_CERRI</name>
<dbReference type="OrthoDB" id="843225at2759"/>
<proteinExistence type="predicted"/>
<comment type="caution">
    <text evidence="2">The sequence shown here is derived from an EMBL/GenBank/DDBJ whole genome shotgun (WGS) entry which is preliminary data.</text>
</comment>
<dbReference type="Gene3D" id="3.40.50.620">
    <property type="entry name" value="HUPs"/>
    <property type="match status" value="1"/>
</dbReference>
<dbReference type="PRINTS" id="PR01438">
    <property type="entry name" value="UNVRSLSTRESS"/>
</dbReference>
<accession>A0A8T2UXV0</accession>
<evidence type="ECO:0000259" key="1">
    <source>
        <dbReference type="Pfam" id="PF00582"/>
    </source>
</evidence>
<feature type="domain" description="UspA" evidence="1">
    <location>
        <begin position="16"/>
        <end position="164"/>
    </location>
</feature>
<dbReference type="OMA" id="RALDICS"/>
<protein>
    <recommendedName>
        <fullName evidence="1">UspA domain-containing protein</fullName>
    </recommendedName>
</protein>
<dbReference type="PANTHER" id="PTHR31964:SF113">
    <property type="entry name" value="USPA DOMAIN-CONTAINING PROTEIN"/>
    <property type="match status" value="1"/>
</dbReference>
<keyword evidence="3" id="KW-1185">Reference proteome</keyword>
<dbReference type="Proteomes" id="UP000825935">
    <property type="component" value="Chromosome 4"/>
</dbReference>
<organism evidence="2 3">
    <name type="scientific">Ceratopteris richardii</name>
    <name type="common">Triangle waterfern</name>
    <dbReference type="NCBI Taxonomy" id="49495"/>
    <lineage>
        <taxon>Eukaryota</taxon>
        <taxon>Viridiplantae</taxon>
        <taxon>Streptophyta</taxon>
        <taxon>Embryophyta</taxon>
        <taxon>Tracheophyta</taxon>
        <taxon>Polypodiopsida</taxon>
        <taxon>Polypodiidae</taxon>
        <taxon>Polypodiales</taxon>
        <taxon>Pteridineae</taxon>
        <taxon>Pteridaceae</taxon>
        <taxon>Parkerioideae</taxon>
        <taxon>Ceratopteris</taxon>
    </lineage>
</organism>
<dbReference type="PANTHER" id="PTHR31964">
    <property type="entry name" value="ADENINE NUCLEOTIDE ALPHA HYDROLASES-LIKE SUPERFAMILY PROTEIN"/>
    <property type="match status" value="1"/>
</dbReference>
<dbReference type="InterPro" id="IPR014729">
    <property type="entry name" value="Rossmann-like_a/b/a_fold"/>
</dbReference>
<evidence type="ECO:0000313" key="2">
    <source>
        <dbReference type="EMBL" id="KAH7438395.1"/>
    </source>
</evidence>
<sequence>METPRTEDVQHEEAVKTTVVALDQGEESFHALEWALETIRFGASDKVVLIHARTSPASRLSAFGGPEGYIVSTDLILNMEKAQEREINEFMDRALQLCEKKQVKAVKLIVYGDARDVISEETKKLHANMLVIGSHGYGAVKRTFLGSVSDYCVHHVECPVVIVKKKPEKKDA</sequence>
<evidence type="ECO:0000313" key="3">
    <source>
        <dbReference type="Proteomes" id="UP000825935"/>
    </source>
</evidence>
<dbReference type="InterPro" id="IPR006015">
    <property type="entry name" value="Universal_stress_UspA"/>
</dbReference>
<dbReference type="CDD" id="cd23659">
    <property type="entry name" value="USP_At3g01520-like"/>
    <property type="match status" value="1"/>
</dbReference>
<dbReference type="InterPro" id="IPR006016">
    <property type="entry name" value="UspA"/>
</dbReference>
<reference evidence="2" key="1">
    <citation type="submission" date="2021-08" db="EMBL/GenBank/DDBJ databases">
        <title>WGS assembly of Ceratopteris richardii.</title>
        <authorList>
            <person name="Marchant D.B."/>
            <person name="Chen G."/>
            <person name="Jenkins J."/>
            <person name="Shu S."/>
            <person name="Leebens-Mack J."/>
            <person name="Grimwood J."/>
            <person name="Schmutz J."/>
            <person name="Soltis P."/>
            <person name="Soltis D."/>
            <person name="Chen Z.-H."/>
        </authorList>
    </citation>
    <scope>NUCLEOTIDE SEQUENCE</scope>
    <source>
        <strain evidence="2">Whitten #5841</strain>
        <tissue evidence="2">Leaf</tissue>
    </source>
</reference>
<gene>
    <name evidence="2" type="ORF">KP509_04G013300</name>
</gene>
<dbReference type="EMBL" id="CM035409">
    <property type="protein sequence ID" value="KAH7438395.1"/>
    <property type="molecule type" value="Genomic_DNA"/>
</dbReference>
<dbReference type="AlphaFoldDB" id="A0A8T2UXV0"/>
<dbReference type="Pfam" id="PF00582">
    <property type="entry name" value="Usp"/>
    <property type="match status" value="1"/>
</dbReference>
<dbReference type="SUPFAM" id="SSF52402">
    <property type="entry name" value="Adenine nucleotide alpha hydrolases-like"/>
    <property type="match status" value="1"/>
</dbReference>